<evidence type="ECO:0000256" key="3">
    <source>
        <dbReference type="SAM" id="MobiDB-lite"/>
    </source>
</evidence>
<feature type="compositionally biased region" description="Polar residues" evidence="3">
    <location>
        <begin position="257"/>
        <end position="268"/>
    </location>
</feature>
<dbReference type="SMART" id="SM00715">
    <property type="entry name" value="LA"/>
    <property type="match status" value="1"/>
</dbReference>
<keyword evidence="1 2" id="KW-0694">RNA-binding</keyword>
<feature type="region of interest" description="Disordered" evidence="3">
    <location>
        <begin position="1117"/>
        <end position="1170"/>
    </location>
</feature>
<protein>
    <submittedName>
        <fullName evidence="7">HTH La-type RNA-binding domain-containing protein</fullName>
    </submittedName>
</protein>
<dbReference type="InterPro" id="IPR006630">
    <property type="entry name" value="La_HTH"/>
</dbReference>
<accession>A0A0R3WI16</accession>
<name>A0A0R3WI16_HYDTA</name>
<dbReference type="InterPro" id="IPR006607">
    <property type="entry name" value="DM15"/>
</dbReference>
<gene>
    <name evidence="5" type="ORF">TTAC_LOCUS211</name>
</gene>
<feature type="compositionally biased region" description="Polar residues" evidence="3">
    <location>
        <begin position="1117"/>
        <end position="1130"/>
    </location>
</feature>
<dbReference type="Pfam" id="PF21071">
    <property type="entry name" value="LARP1_HEAT"/>
    <property type="match status" value="1"/>
</dbReference>
<dbReference type="CDD" id="cd07323">
    <property type="entry name" value="LAM"/>
    <property type="match status" value="1"/>
</dbReference>
<feature type="compositionally biased region" description="Low complexity" evidence="3">
    <location>
        <begin position="1139"/>
        <end position="1150"/>
    </location>
</feature>
<dbReference type="Pfam" id="PF05383">
    <property type="entry name" value="La"/>
    <property type="match status" value="1"/>
</dbReference>
<evidence type="ECO:0000256" key="1">
    <source>
        <dbReference type="ARBA" id="ARBA00022884"/>
    </source>
</evidence>
<dbReference type="Gene3D" id="1.10.10.10">
    <property type="entry name" value="Winged helix-like DNA-binding domain superfamily/Winged helix DNA-binding domain"/>
    <property type="match status" value="1"/>
</dbReference>
<dbReference type="InterPro" id="IPR036388">
    <property type="entry name" value="WH-like_DNA-bd_sf"/>
</dbReference>
<dbReference type="SMART" id="SM00684">
    <property type="entry name" value="DM15"/>
    <property type="match status" value="3"/>
</dbReference>
<feature type="compositionally biased region" description="Basic residues" evidence="3">
    <location>
        <begin position="1209"/>
        <end position="1221"/>
    </location>
</feature>
<organism evidence="7">
    <name type="scientific">Hydatigena taeniaeformis</name>
    <name type="common">Feline tapeworm</name>
    <name type="synonym">Taenia taeniaeformis</name>
    <dbReference type="NCBI Taxonomy" id="6205"/>
    <lineage>
        <taxon>Eukaryota</taxon>
        <taxon>Metazoa</taxon>
        <taxon>Spiralia</taxon>
        <taxon>Lophotrochozoa</taxon>
        <taxon>Platyhelminthes</taxon>
        <taxon>Cestoda</taxon>
        <taxon>Eucestoda</taxon>
        <taxon>Cyclophyllidea</taxon>
        <taxon>Taeniidae</taxon>
        <taxon>Hydatigera</taxon>
    </lineage>
</organism>
<feature type="region of interest" description="Disordered" evidence="3">
    <location>
        <begin position="1"/>
        <end position="63"/>
    </location>
</feature>
<dbReference type="AlphaFoldDB" id="A0A0R3WI16"/>
<feature type="compositionally biased region" description="Basic and acidic residues" evidence="3">
    <location>
        <begin position="39"/>
        <end position="54"/>
    </location>
</feature>
<dbReference type="GO" id="GO:0048255">
    <property type="term" value="P:mRNA stabilization"/>
    <property type="evidence" value="ECO:0007669"/>
    <property type="project" value="InterPro"/>
</dbReference>
<proteinExistence type="predicted"/>
<feature type="compositionally biased region" description="Polar residues" evidence="3">
    <location>
        <begin position="777"/>
        <end position="794"/>
    </location>
</feature>
<evidence type="ECO:0000313" key="7">
    <source>
        <dbReference type="WBParaSite" id="TTAC_0000021001-mRNA-1"/>
    </source>
</evidence>
<dbReference type="OrthoDB" id="340227at2759"/>
<feature type="region of interest" description="Disordered" evidence="3">
    <location>
        <begin position="409"/>
        <end position="460"/>
    </location>
</feature>
<dbReference type="GO" id="GO:0000339">
    <property type="term" value="F:RNA cap binding"/>
    <property type="evidence" value="ECO:0007669"/>
    <property type="project" value="InterPro"/>
</dbReference>
<dbReference type="SUPFAM" id="SSF46785">
    <property type="entry name" value="Winged helix' DNA-binding domain"/>
    <property type="match status" value="1"/>
</dbReference>
<dbReference type="WBParaSite" id="TTAC_0000021001-mRNA-1">
    <property type="protein sequence ID" value="TTAC_0000021001-mRNA-1"/>
    <property type="gene ID" value="TTAC_0000021001"/>
</dbReference>
<feature type="region of interest" description="Disordered" evidence="3">
    <location>
        <begin position="1057"/>
        <end position="1089"/>
    </location>
</feature>
<evidence type="ECO:0000259" key="4">
    <source>
        <dbReference type="PROSITE" id="PS50961"/>
    </source>
</evidence>
<dbReference type="STRING" id="6205.A0A0R3WI16"/>
<reference evidence="7" key="1">
    <citation type="submission" date="2017-02" db="UniProtKB">
        <authorList>
            <consortium name="WormBaseParasite"/>
        </authorList>
    </citation>
    <scope>IDENTIFICATION</scope>
</reference>
<dbReference type="Proteomes" id="UP000274429">
    <property type="component" value="Unassembled WGS sequence"/>
</dbReference>
<feature type="compositionally biased region" description="Polar residues" evidence="3">
    <location>
        <begin position="422"/>
        <end position="437"/>
    </location>
</feature>
<feature type="compositionally biased region" description="Basic and acidic residues" evidence="3">
    <location>
        <begin position="559"/>
        <end position="571"/>
    </location>
</feature>
<feature type="region of interest" description="Disordered" evidence="3">
    <location>
        <begin position="543"/>
        <end position="571"/>
    </location>
</feature>
<evidence type="ECO:0000256" key="2">
    <source>
        <dbReference type="PROSITE-ProRule" id="PRU00332"/>
    </source>
</evidence>
<dbReference type="InterPro" id="IPR036390">
    <property type="entry name" value="WH_DNA-bd_sf"/>
</dbReference>
<feature type="region of interest" description="Disordered" evidence="3">
    <location>
        <begin position="290"/>
        <end position="323"/>
    </location>
</feature>
<feature type="compositionally biased region" description="Basic and acidic residues" evidence="3">
    <location>
        <begin position="1063"/>
        <end position="1081"/>
    </location>
</feature>
<feature type="domain" description="HTH La-type RNA-binding" evidence="4">
    <location>
        <begin position="143"/>
        <end position="232"/>
    </location>
</feature>
<feature type="region of interest" description="Disordered" evidence="3">
    <location>
        <begin position="251"/>
        <end position="278"/>
    </location>
</feature>
<evidence type="ECO:0000313" key="5">
    <source>
        <dbReference type="EMBL" id="VDM16076.1"/>
    </source>
</evidence>
<sequence>MVDIMNPSAEEEWPELGKVSAKNVQESAPVKRRQKRNWKKFETDAEPTKLDNKEGSQSTGINDRTQVGSCAPCDISNDNKSPLHSNPPVCDRNRSCLFIGPNFVGYEVRLHPTLPGFDPNIVNYYRGLNRTRTGCCCYHSKCMFCSSERLKRIKMQVEYYFGDPNYGRDAYLQGLIEEDRFIPLSVILGFPRMASQGATLDDVLKACDGSTIVEFDKTKKRIRRINPNSFPSPPPAPTTYFLELPEPIPPHPLLQFPDQSSPVSTFEPQPSPSMPTQEVDLAQPLEESCSLKQKKKQHQQQQSQEELWQTVDRRPKRTTNRSLCDGDAETVKISRSAHSRSRAVSSSSDSVDIDEEDLLKYLVVILPERAIEREDPSTTVLTAKVSEENIQQSNTSAVVLSTSTSVSEPRSKVFTHSHHSIPQKSQKSESGGVSQRIYSKHPSGDRHPNPDYQSRAKTHAEHLQEIKHGLEVYQSSVRRQRRSSYTRLGFDFDYDFDDYPSSRTSSFSDLGNLDDHHILNQPSKVQLLSDEDFATLKFAAEDKVPPSAETHASQSEQPSAEKLEESGKKNEPAEMEEYPFFYPSTIIEPPPFFTPPIIYYPANFQMAQWNPAFQVGNKDGSDAATTEDQQSESFHLAKAAVDALINEVSMAASKVDEQVGQTPRKASHLSAARTPRRVVGFYPVKIGAGGRRRRDELDVGFAFDIDKSSGRGGKGVCRSSSRGQRVSSVSFCEGDKSVLDFASDIGVEENKDKTVVSMGRDFCCSGTTVIISSQSRYLSSGSETRSHNTSGNQSEDQEAAVESPLKVRGRRRHATSFCASTSHSANNFAPNFRNNTAAQSVLKAGGYTSKDYMRYRAACLADRERCGAGKSQEMNTLYRFWSFFLRDNFFNKMYREFRQLARADAEVGYRYGIECLFRFYSYGLERRFLPVLFKDFQEETLRDYDAGHLYGLEKFWAFLHYGKYKPELDPRISQLLNKYRRIEDFRINFEAPDGFFGYRKRLPSTSADVSISQPVIKHSRGATGSESVNPDDFEFETVANTASATQPAKSLASSYCPTNVQETTKEEGTEEVDKNEAKSVDAEPSNQDEAVIKGGDMVLDNKEFQKKASLKQVKNPSTFAVSESGDTLQTSKEEGDLQTVSSNSAASTVTECSAEQEIPKRATSAEGNVDFEGTAKITELISHTTGVANSAEAPVEHSASHKSVVAAYKKARNRRGKPKSG</sequence>
<dbReference type="EMBL" id="UYWX01000013">
    <property type="protein sequence ID" value="VDM16076.1"/>
    <property type="molecule type" value="Genomic_DNA"/>
</dbReference>
<evidence type="ECO:0000313" key="6">
    <source>
        <dbReference type="Proteomes" id="UP000274429"/>
    </source>
</evidence>
<reference evidence="5 6" key="2">
    <citation type="submission" date="2018-11" db="EMBL/GenBank/DDBJ databases">
        <authorList>
            <consortium name="Pathogen Informatics"/>
        </authorList>
    </citation>
    <scope>NUCLEOTIDE SEQUENCE [LARGE SCALE GENOMIC DNA]</scope>
</reference>
<dbReference type="PROSITE" id="PS50961">
    <property type="entry name" value="HTH_LA"/>
    <property type="match status" value="1"/>
</dbReference>
<feature type="region of interest" description="Disordered" evidence="3">
    <location>
        <begin position="777"/>
        <end position="807"/>
    </location>
</feature>
<keyword evidence="6" id="KW-1185">Reference proteome</keyword>
<feature type="region of interest" description="Disordered" evidence="3">
    <location>
        <begin position="1188"/>
        <end position="1221"/>
    </location>
</feature>